<evidence type="ECO:0000313" key="2">
    <source>
        <dbReference type="Proteomes" id="UP001337655"/>
    </source>
</evidence>
<accession>A0AAV9P8G3</accession>
<dbReference type="GeneID" id="89926771"/>
<dbReference type="EMBL" id="JAVRRT010000008">
    <property type="protein sequence ID" value="KAK5169454.1"/>
    <property type="molecule type" value="Genomic_DNA"/>
</dbReference>
<name>A0AAV9P8G3_9PEZI</name>
<dbReference type="RefSeq" id="XP_064658800.1">
    <property type="nucleotide sequence ID" value="XM_064802675.1"/>
</dbReference>
<dbReference type="AlphaFoldDB" id="A0AAV9P8G3"/>
<organism evidence="1 2">
    <name type="scientific">Saxophila tyrrhenica</name>
    <dbReference type="NCBI Taxonomy" id="1690608"/>
    <lineage>
        <taxon>Eukaryota</taxon>
        <taxon>Fungi</taxon>
        <taxon>Dikarya</taxon>
        <taxon>Ascomycota</taxon>
        <taxon>Pezizomycotina</taxon>
        <taxon>Dothideomycetes</taxon>
        <taxon>Dothideomycetidae</taxon>
        <taxon>Mycosphaerellales</taxon>
        <taxon>Extremaceae</taxon>
        <taxon>Saxophila</taxon>
    </lineage>
</organism>
<keyword evidence="2" id="KW-1185">Reference proteome</keyword>
<comment type="caution">
    <text evidence="1">The sequence shown here is derived from an EMBL/GenBank/DDBJ whole genome shotgun (WGS) entry which is preliminary data.</text>
</comment>
<gene>
    <name evidence="1" type="ORF">LTR77_005430</name>
</gene>
<proteinExistence type="predicted"/>
<reference evidence="1 2" key="1">
    <citation type="submission" date="2023-08" db="EMBL/GenBank/DDBJ databases">
        <title>Black Yeasts Isolated from many extreme environments.</title>
        <authorList>
            <person name="Coleine C."/>
            <person name="Stajich J.E."/>
            <person name="Selbmann L."/>
        </authorList>
    </citation>
    <scope>NUCLEOTIDE SEQUENCE [LARGE SCALE GENOMIC DNA]</scope>
    <source>
        <strain evidence="1 2">CCFEE 5935</strain>
    </source>
</reference>
<evidence type="ECO:0000313" key="1">
    <source>
        <dbReference type="EMBL" id="KAK5169454.1"/>
    </source>
</evidence>
<protein>
    <submittedName>
        <fullName evidence="1">Uncharacterized protein</fullName>
    </submittedName>
</protein>
<sequence length="618" mass="67188">MSSEGGGDVLARLKANIEAVTKDAGESLDWRTFEEAELVLPKQLTAAEQTHIVYSLVAIIPNLQQDPTPAANLLVRLLQDYSYTDVLSLGSSNIPWTDGLAVGEHMVSFNGLMLNLLEKATVQLTDAAHVASMLDTMLALVRLWLCTPDTGIASRASKLLRRLLEVDREIQSDPGAPVRGGQGLVWKRIFGDRNIYGTIFEATTLSGPSSLKMSKNQRTLAQARLLEWLPTIGSMDWSAIARSHHDDIESTYGVKEGLLEFAALRMVDYKDDVLMHRCLVDFYSELLLSNRASSAGVASATDSPALRYMIASGLHARTGAIYLQTPGSSADPLEAMFLYGPAANYIATQMPKQVTDHLHGALDLSPAKWAHAESPKHDLHLMASLPRQALLPAGSTAAQWNQTPLSLLPSRSTSADVLNTLATILRGPDEEPMIFPGGWVTEVDDGVRQTEAAAARALYYNYLSHDQRFWNNIATHADTVALKDLALSAINCLVAVTTAKWSTKPDMPLPTTIATPDHGHLAILSPPALEYALPYLLKPAQSFANIVGGRGDTESAAYQIATAKFDAVRALHDRIQSQAQEQPEEGFEEILRTLNKRLAEGPLSREGEVGGRVGTMEL</sequence>
<dbReference type="Proteomes" id="UP001337655">
    <property type="component" value="Unassembled WGS sequence"/>
</dbReference>